<dbReference type="GO" id="GO:0005829">
    <property type="term" value="C:cytosol"/>
    <property type="evidence" value="ECO:0007669"/>
    <property type="project" value="TreeGrafter"/>
</dbReference>
<dbReference type="InterPro" id="IPR011053">
    <property type="entry name" value="Single_hybrid_motif"/>
</dbReference>
<dbReference type="GO" id="GO:0019464">
    <property type="term" value="P:glycine decarboxylation via glycine cleavage system"/>
    <property type="evidence" value="ECO:0007669"/>
    <property type="project" value="UniProtKB-UniRule"/>
</dbReference>
<comment type="subunit">
    <text evidence="3">The glycine cleavage system is composed of four proteins: P, T, L and H.</text>
</comment>
<dbReference type="AlphaFoldDB" id="A0A7V2ATA2"/>
<proteinExistence type="inferred from homology"/>
<dbReference type="PROSITE" id="PS00189">
    <property type="entry name" value="LIPOYL"/>
    <property type="match status" value="1"/>
</dbReference>
<dbReference type="PANTHER" id="PTHR11715:SF3">
    <property type="entry name" value="GLYCINE CLEAVAGE SYSTEM H PROTEIN-RELATED"/>
    <property type="match status" value="1"/>
</dbReference>
<dbReference type="NCBIfam" id="NF002270">
    <property type="entry name" value="PRK01202.1"/>
    <property type="match status" value="1"/>
</dbReference>
<dbReference type="InterPro" id="IPR002930">
    <property type="entry name" value="GCV_H"/>
</dbReference>
<feature type="modified residue" description="N6-lipoyllysine" evidence="3 4">
    <location>
        <position position="62"/>
    </location>
</feature>
<dbReference type="EMBL" id="DSEC01000010">
    <property type="protein sequence ID" value="HER42848.1"/>
    <property type="molecule type" value="Genomic_DNA"/>
</dbReference>
<dbReference type="SUPFAM" id="SSF51230">
    <property type="entry name" value="Single hybrid motif"/>
    <property type="match status" value="1"/>
</dbReference>
<dbReference type="InterPro" id="IPR000089">
    <property type="entry name" value="Biotin_lipoyl"/>
</dbReference>
<keyword evidence="2 3" id="KW-0450">Lipoyl</keyword>
<comment type="caution">
    <text evidence="6">The sequence shown here is derived from an EMBL/GenBank/DDBJ whole genome shotgun (WGS) entry which is preliminary data.</text>
</comment>
<sequence length="141" mass="15831">MSPEECLYTKEHEWIHVEKDVATIGISDYAAGELGDIVYLELPEPGSSVSQMDPIGTIEAVKTVADLFSPVSGEILEVNGDVAANPEIVNKDPYEEGWFIKIKMSDPGELDVLFDYEEYKEYLGEQEADEHDDDIQEEEDE</sequence>
<dbReference type="InterPro" id="IPR033753">
    <property type="entry name" value="GCV_H/Fam206"/>
</dbReference>
<dbReference type="CDD" id="cd06848">
    <property type="entry name" value="GCS_H"/>
    <property type="match status" value="1"/>
</dbReference>
<evidence type="ECO:0000256" key="3">
    <source>
        <dbReference type="HAMAP-Rule" id="MF_00272"/>
    </source>
</evidence>
<name>A0A7V2ATA2_UNCEI</name>
<dbReference type="InterPro" id="IPR003016">
    <property type="entry name" value="2-oxoA_DH_lipoyl-BS"/>
</dbReference>
<evidence type="ECO:0000256" key="1">
    <source>
        <dbReference type="ARBA" id="ARBA00009249"/>
    </source>
</evidence>
<dbReference type="GO" id="GO:0009249">
    <property type="term" value="P:protein lipoylation"/>
    <property type="evidence" value="ECO:0007669"/>
    <property type="project" value="TreeGrafter"/>
</dbReference>
<reference evidence="6" key="1">
    <citation type="journal article" date="2020" name="mSystems">
        <title>Genome- and Community-Level Interaction Insights into Carbon Utilization and Element Cycling Functions of Hydrothermarchaeota in Hydrothermal Sediment.</title>
        <authorList>
            <person name="Zhou Z."/>
            <person name="Liu Y."/>
            <person name="Xu W."/>
            <person name="Pan J."/>
            <person name="Luo Z.H."/>
            <person name="Li M."/>
        </authorList>
    </citation>
    <scope>NUCLEOTIDE SEQUENCE [LARGE SCALE GENOMIC DNA]</scope>
    <source>
        <strain evidence="6">SpSt-1233</strain>
    </source>
</reference>
<accession>A0A7V2ATA2</accession>
<feature type="domain" description="Lipoyl-binding" evidence="5">
    <location>
        <begin position="21"/>
        <end position="103"/>
    </location>
</feature>
<gene>
    <name evidence="3 6" type="primary">gcvH</name>
    <name evidence="6" type="ORF">ENO08_00110</name>
</gene>
<comment type="similarity">
    <text evidence="1 3">Belongs to the GcvH family.</text>
</comment>
<evidence type="ECO:0000256" key="4">
    <source>
        <dbReference type="PIRSR" id="PIRSR617453-50"/>
    </source>
</evidence>
<dbReference type="NCBIfam" id="TIGR00527">
    <property type="entry name" value="gcvH"/>
    <property type="match status" value="1"/>
</dbReference>
<protein>
    <recommendedName>
        <fullName evidence="3">Glycine cleavage system H protein</fullName>
    </recommendedName>
</protein>
<dbReference type="Proteomes" id="UP000886069">
    <property type="component" value="Unassembled WGS sequence"/>
</dbReference>
<dbReference type="Pfam" id="PF01597">
    <property type="entry name" value="GCV_H"/>
    <property type="match status" value="1"/>
</dbReference>
<dbReference type="Gene3D" id="2.40.50.100">
    <property type="match status" value="1"/>
</dbReference>
<evidence type="ECO:0000256" key="2">
    <source>
        <dbReference type="ARBA" id="ARBA00022823"/>
    </source>
</evidence>
<dbReference type="GO" id="GO:0005960">
    <property type="term" value="C:glycine cleavage complex"/>
    <property type="evidence" value="ECO:0007669"/>
    <property type="project" value="InterPro"/>
</dbReference>
<dbReference type="HAMAP" id="MF_00272">
    <property type="entry name" value="GcvH"/>
    <property type="match status" value="1"/>
</dbReference>
<dbReference type="PROSITE" id="PS50968">
    <property type="entry name" value="BIOTINYL_LIPOYL"/>
    <property type="match status" value="1"/>
</dbReference>
<dbReference type="PANTHER" id="PTHR11715">
    <property type="entry name" value="GLYCINE CLEAVAGE SYSTEM H PROTEIN"/>
    <property type="match status" value="1"/>
</dbReference>
<comment type="cofactor">
    <cofactor evidence="3">
        <name>(R)-lipoate</name>
        <dbReference type="ChEBI" id="CHEBI:83088"/>
    </cofactor>
    <text evidence="3">Binds 1 lipoyl cofactor covalently.</text>
</comment>
<organism evidence="6">
    <name type="scientific">Eiseniibacteriota bacterium</name>
    <dbReference type="NCBI Taxonomy" id="2212470"/>
    <lineage>
        <taxon>Bacteria</taxon>
        <taxon>Candidatus Eiseniibacteriota</taxon>
    </lineage>
</organism>
<evidence type="ECO:0000313" key="6">
    <source>
        <dbReference type="EMBL" id="HER42848.1"/>
    </source>
</evidence>
<evidence type="ECO:0000259" key="5">
    <source>
        <dbReference type="PROSITE" id="PS50968"/>
    </source>
</evidence>
<dbReference type="InterPro" id="IPR017453">
    <property type="entry name" value="GCV_H_sub"/>
</dbReference>
<comment type="function">
    <text evidence="3">The glycine cleavage system catalyzes the degradation of glycine. The H protein shuttles the methylamine group of glycine from the P protein to the T protein.</text>
</comment>